<feature type="region of interest" description="Disordered" evidence="1">
    <location>
        <begin position="345"/>
        <end position="373"/>
    </location>
</feature>
<proteinExistence type="predicted"/>
<feature type="transmembrane region" description="Helical" evidence="2">
    <location>
        <begin position="488"/>
        <end position="508"/>
    </location>
</feature>
<comment type="caution">
    <text evidence="3">The sequence shown here is derived from an EMBL/GenBank/DDBJ whole genome shotgun (WGS) entry which is preliminary data.</text>
</comment>
<keyword evidence="2" id="KW-0472">Membrane</keyword>
<dbReference type="OrthoDB" id="10420683at2759"/>
<reference evidence="3 4" key="1">
    <citation type="submission" date="2016-02" db="EMBL/GenBank/DDBJ databases">
        <title>Genome analysis of coral dinoflagellate symbionts highlights evolutionary adaptations to a symbiotic lifestyle.</title>
        <authorList>
            <person name="Aranda M."/>
            <person name="Li Y."/>
            <person name="Liew Y.J."/>
            <person name="Baumgarten S."/>
            <person name="Simakov O."/>
            <person name="Wilson M."/>
            <person name="Piel J."/>
            <person name="Ashoor H."/>
            <person name="Bougouffa S."/>
            <person name="Bajic V.B."/>
            <person name="Ryu T."/>
            <person name="Ravasi T."/>
            <person name="Bayer T."/>
            <person name="Micklem G."/>
            <person name="Kim H."/>
            <person name="Bhak J."/>
            <person name="Lajeunesse T.C."/>
            <person name="Voolstra C.R."/>
        </authorList>
    </citation>
    <scope>NUCLEOTIDE SEQUENCE [LARGE SCALE GENOMIC DNA]</scope>
    <source>
        <strain evidence="3 4">CCMP2467</strain>
    </source>
</reference>
<feature type="transmembrane region" description="Helical" evidence="2">
    <location>
        <begin position="458"/>
        <end position="482"/>
    </location>
</feature>
<name>A0A1Q9CHW1_SYMMI</name>
<accession>A0A1Q9CHW1</accession>
<protein>
    <submittedName>
        <fullName evidence="3">Uncharacterized protein</fullName>
    </submittedName>
</protein>
<keyword evidence="2" id="KW-1133">Transmembrane helix</keyword>
<feature type="non-terminal residue" evidence="3">
    <location>
        <position position="544"/>
    </location>
</feature>
<dbReference type="Proteomes" id="UP000186817">
    <property type="component" value="Unassembled WGS sequence"/>
</dbReference>
<evidence type="ECO:0000313" key="4">
    <source>
        <dbReference type="Proteomes" id="UP000186817"/>
    </source>
</evidence>
<feature type="compositionally biased region" description="Pro residues" evidence="1">
    <location>
        <begin position="362"/>
        <end position="372"/>
    </location>
</feature>
<dbReference type="EMBL" id="LSRX01001186">
    <property type="protein sequence ID" value="OLP82511.1"/>
    <property type="molecule type" value="Genomic_DNA"/>
</dbReference>
<organism evidence="3 4">
    <name type="scientific">Symbiodinium microadriaticum</name>
    <name type="common">Dinoflagellate</name>
    <name type="synonym">Zooxanthella microadriatica</name>
    <dbReference type="NCBI Taxonomy" id="2951"/>
    <lineage>
        <taxon>Eukaryota</taxon>
        <taxon>Sar</taxon>
        <taxon>Alveolata</taxon>
        <taxon>Dinophyceae</taxon>
        <taxon>Suessiales</taxon>
        <taxon>Symbiodiniaceae</taxon>
        <taxon>Symbiodinium</taxon>
    </lineage>
</organism>
<keyword evidence="2" id="KW-0812">Transmembrane</keyword>
<gene>
    <name evidence="3" type="ORF">AK812_SmicGene36828</name>
</gene>
<sequence length="544" mass="60305">MARGRGYKHAAESSATALQAQAQKMIKGTQSDDTEELMNLLQGRAEDYRCNQARFTRPIVYSKCQAWDEMRSWAPTLCDLGFESRAESLVTTTTAEPILFNVAGLPQSEYDQNDYNFNSEGQSQNVYVNPDSAIDKQGPPLPPNTLQISTYKPFEFGQPTTTITSRFTRTATTVTTTPPLDGQTIELTPIPVATTPMLGAAYCSQPTWEERATAPYTEWEINFNLDQEILDRIFVQLYPFFSKMPHYFFTQRPLNNEHVRLVWEAYVKRSPDFKWLGAYPCPSVPARELHAWIWNPTSDPDVVSLGEQGLMPRNIAPVEWSDWALKEAWELEILDITTTVAPTVGGLPDLTSSSRTPTAPDMEPPPTQPPEPEAYEADVTSFVRCHLAEYEPQNNADTPFTWYEKENPCGVAGNLEKVWVVKGSLVLALLLAMAHSFPAGVLFLGSKQRFSWRFPAGVGMYMAIGVLVLQLISVVTASTMVLDPEMNGPGFFCTIFAMLCSVFAAVTAKFSQIALAAQEPEAPTTASVAVGRIQQPGQLQVIAA</sequence>
<evidence type="ECO:0000313" key="3">
    <source>
        <dbReference type="EMBL" id="OLP82511.1"/>
    </source>
</evidence>
<keyword evidence="4" id="KW-1185">Reference proteome</keyword>
<evidence type="ECO:0000256" key="2">
    <source>
        <dbReference type="SAM" id="Phobius"/>
    </source>
</evidence>
<feature type="transmembrane region" description="Helical" evidence="2">
    <location>
        <begin position="425"/>
        <end position="446"/>
    </location>
</feature>
<dbReference type="AlphaFoldDB" id="A0A1Q9CHW1"/>
<evidence type="ECO:0000256" key="1">
    <source>
        <dbReference type="SAM" id="MobiDB-lite"/>
    </source>
</evidence>